<comment type="function">
    <text evidence="7">Specifically dimethylates two adjacent adenosines (A1518 and A1519) in the loop of a conserved hairpin near the 3'-end of 16S rRNA in the 30S particle. May play a critical role in biogenesis of 30S subunits.</text>
</comment>
<dbReference type="InterPro" id="IPR020598">
    <property type="entry name" value="rRNA_Ade_methylase_Trfase_N"/>
</dbReference>
<dbReference type="GO" id="GO:0005829">
    <property type="term" value="C:cytosol"/>
    <property type="evidence" value="ECO:0007669"/>
    <property type="project" value="TreeGrafter"/>
</dbReference>
<feature type="binding site" evidence="7 8">
    <location>
        <position position="49"/>
    </location>
    <ligand>
        <name>S-adenosyl-L-methionine</name>
        <dbReference type="ChEBI" id="CHEBI:59789"/>
    </ligand>
</feature>
<proteinExistence type="inferred from homology"/>
<comment type="catalytic activity">
    <reaction evidence="7">
        <text>adenosine(1518)/adenosine(1519) in 16S rRNA + 4 S-adenosyl-L-methionine = N(6)-dimethyladenosine(1518)/N(6)-dimethyladenosine(1519) in 16S rRNA + 4 S-adenosyl-L-homocysteine + 4 H(+)</text>
        <dbReference type="Rhea" id="RHEA:19609"/>
        <dbReference type="Rhea" id="RHEA-COMP:10232"/>
        <dbReference type="Rhea" id="RHEA-COMP:10233"/>
        <dbReference type="ChEBI" id="CHEBI:15378"/>
        <dbReference type="ChEBI" id="CHEBI:57856"/>
        <dbReference type="ChEBI" id="CHEBI:59789"/>
        <dbReference type="ChEBI" id="CHEBI:74411"/>
        <dbReference type="ChEBI" id="CHEBI:74493"/>
        <dbReference type="EC" id="2.1.1.182"/>
    </reaction>
</comment>
<gene>
    <name evidence="7" type="primary">rsmA</name>
    <name evidence="7" type="synonym">ksgA</name>
    <name evidence="10" type="ORF">DENIS_4584</name>
</gene>
<keyword evidence="1 7" id="KW-0963">Cytoplasm</keyword>
<comment type="similarity">
    <text evidence="7">Belongs to the class I-like SAM-binding methyltransferase superfamily. rRNA adenine N(6)-methyltransferase family. RsmA subfamily.</text>
</comment>
<keyword evidence="6 7" id="KW-0694">RNA-binding</keyword>
<reference evidence="11" key="2">
    <citation type="submission" date="2019-01" db="EMBL/GenBank/DDBJ databases">
        <title>Genome sequence of Desulfonema ishimotonii strain Tokyo 01.</title>
        <authorList>
            <person name="Fukui M."/>
        </authorList>
    </citation>
    <scope>NUCLEOTIDE SEQUENCE [LARGE SCALE GENOMIC DNA]</scope>
    <source>
        <strain evidence="11">Tokyo 01</strain>
    </source>
</reference>
<organism evidence="10 11">
    <name type="scientific">Desulfonema ishimotonii</name>
    <dbReference type="NCBI Taxonomy" id="45657"/>
    <lineage>
        <taxon>Bacteria</taxon>
        <taxon>Pseudomonadati</taxon>
        <taxon>Thermodesulfobacteriota</taxon>
        <taxon>Desulfobacteria</taxon>
        <taxon>Desulfobacterales</taxon>
        <taxon>Desulfococcaceae</taxon>
        <taxon>Desulfonema</taxon>
    </lineage>
</organism>
<dbReference type="GO" id="GO:0052908">
    <property type="term" value="F:16S rRNA (adenine(1518)-N(6)/adenine(1519)-N(6))-dimethyltransferase activity"/>
    <property type="evidence" value="ECO:0007669"/>
    <property type="project" value="UniProtKB-EC"/>
</dbReference>
<evidence type="ECO:0000256" key="5">
    <source>
        <dbReference type="ARBA" id="ARBA00022691"/>
    </source>
</evidence>
<keyword evidence="5 7" id="KW-0949">S-adenosyl-L-methionine</keyword>
<name>A0A401G2Z2_9BACT</name>
<dbReference type="NCBIfam" id="TIGR00755">
    <property type="entry name" value="ksgA"/>
    <property type="match status" value="1"/>
</dbReference>
<dbReference type="InterPro" id="IPR023165">
    <property type="entry name" value="rRNA_Ade_diMease-like_C"/>
</dbReference>
<dbReference type="SMART" id="SM00650">
    <property type="entry name" value="rADc"/>
    <property type="match status" value="1"/>
</dbReference>
<evidence type="ECO:0000259" key="9">
    <source>
        <dbReference type="SMART" id="SM00650"/>
    </source>
</evidence>
<accession>A0A401G2Z2</accession>
<dbReference type="SUPFAM" id="SSF53335">
    <property type="entry name" value="S-adenosyl-L-methionine-dependent methyltransferases"/>
    <property type="match status" value="1"/>
</dbReference>
<dbReference type="HAMAP" id="MF_00607">
    <property type="entry name" value="16SrRNA_methyltr_A"/>
    <property type="match status" value="1"/>
</dbReference>
<dbReference type="GO" id="GO:0003723">
    <property type="term" value="F:RNA binding"/>
    <property type="evidence" value="ECO:0007669"/>
    <property type="project" value="UniProtKB-UniRule"/>
</dbReference>
<keyword evidence="11" id="KW-1185">Reference proteome</keyword>
<dbReference type="AlphaFoldDB" id="A0A401G2Z2"/>
<dbReference type="EC" id="2.1.1.182" evidence="7"/>
<dbReference type="InterPro" id="IPR001737">
    <property type="entry name" value="KsgA/Erm"/>
</dbReference>
<keyword evidence="4 7" id="KW-0808">Transferase</keyword>
<dbReference type="Pfam" id="PF00398">
    <property type="entry name" value="RrnaAD"/>
    <property type="match status" value="1"/>
</dbReference>
<protein>
    <recommendedName>
        <fullName evidence="7">Ribosomal RNA small subunit methyltransferase A</fullName>
        <ecNumber evidence="7">2.1.1.182</ecNumber>
    </recommendedName>
    <alternativeName>
        <fullName evidence="7">16S rRNA (adenine(1518)-N(6)/adenine(1519)-N(6))-dimethyltransferase</fullName>
    </alternativeName>
    <alternativeName>
        <fullName evidence="7">16S rRNA dimethyladenosine transferase</fullName>
    </alternativeName>
    <alternativeName>
        <fullName evidence="7">16S rRNA dimethylase</fullName>
    </alternativeName>
    <alternativeName>
        <fullName evidence="7">S-adenosylmethionine-6-N', N'-adenosyl(rRNA) dimethyltransferase</fullName>
    </alternativeName>
</protein>
<dbReference type="PROSITE" id="PS51689">
    <property type="entry name" value="SAM_RNA_A_N6_MT"/>
    <property type="match status" value="1"/>
</dbReference>
<dbReference type="EMBL" id="BEXT01000001">
    <property type="protein sequence ID" value="GBC63586.1"/>
    <property type="molecule type" value="Genomic_DNA"/>
</dbReference>
<dbReference type="Gene3D" id="1.10.8.100">
    <property type="entry name" value="Ribosomal RNA adenine dimethylase-like, domain 2"/>
    <property type="match status" value="1"/>
</dbReference>
<dbReference type="PANTHER" id="PTHR11727">
    <property type="entry name" value="DIMETHYLADENOSINE TRANSFERASE"/>
    <property type="match status" value="1"/>
</dbReference>
<evidence type="ECO:0000256" key="8">
    <source>
        <dbReference type="PROSITE-ProRule" id="PRU01026"/>
    </source>
</evidence>
<dbReference type="RefSeq" id="WP_124330640.1">
    <property type="nucleotide sequence ID" value="NZ_BEXT01000001.1"/>
</dbReference>
<evidence type="ECO:0000313" key="11">
    <source>
        <dbReference type="Proteomes" id="UP000288096"/>
    </source>
</evidence>
<reference evidence="11" key="1">
    <citation type="submission" date="2017-11" db="EMBL/GenBank/DDBJ databases">
        <authorList>
            <person name="Watanabe M."/>
            <person name="Kojima H."/>
        </authorList>
    </citation>
    <scope>NUCLEOTIDE SEQUENCE [LARGE SCALE GENOMIC DNA]</scope>
    <source>
        <strain evidence="11">Tokyo 01</strain>
    </source>
</reference>
<evidence type="ECO:0000256" key="1">
    <source>
        <dbReference type="ARBA" id="ARBA00022490"/>
    </source>
</evidence>
<evidence type="ECO:0000313" key="10">
    <source>
        <dbReference type="EMBL" id="GBC63586.1"/>
    </source>
</evidence>
<evidence type="ECO:0000256" key="3">
    <source>
        <dbReference type="ARBA" id="ARBA00022603"/>
    </source>
</evidence>
<evidence type="ECO:0000256" key="4">
    <source>
        <dbReference type="ARBA" id="ARBA00022679"/>
    </source>
</evidence>
<sequence length="285" mass="32356">MTSPKTLLRTWNLRPRQQLGQNFLSDPSTAQMIVNRAELSPEDTVVEIGAGLGALTIPTGQVVRQVYALETDGHLIDLLRTELATHNITNAEVIKQDVLRFDFETFARERGITDRLVVMSNLPYNISSQVLVQLVKSRHIVSRAIIMFQKELARRLVAEPGNRDYSRLTVMLRYCSEIRTLATVRASMFYPKPKVDSEILEVRFRERPEHPVADEEFFFKVIKGAFGQRRKTLRNALSGSELQVSPDLARQSLEAADIDPVRRAETLTVPEFIALTEQLALIREA</sequence>
<dbReference type="Gene3D" id="3.40.50.150">
    <property type="entry name" value="Vaccinia Virus protein VP39"/>
    <property type="match status" value="1"/>
</dbReference>
<keyword evidence="3 7" id="KW-0489">Methyltransferase</keyword>
<dbReference type="PANTHER" id="PTHR11727:SF7">
    <property type="entry name" value="DIMETHYLADENOSINE TRANSFERASE-RELATED"/>
    <property type="match status" value="1"/>
</dbReference>
<feature type="binding site" evidence="7 8">
    <location>
        <position position="97"/>
    </location>
    <ligand>
        <name>S-adenosyl-L-methionine</name>
        <dbReference type="ChEBI" id="CHEBI:59789"/>
    </ligand>
</feature>
<dbReference type="Proteomes" id="UP000288096">
    <property type="component" value="Unassembled WGS sequence"/>
</dbReference>
<feature type="binding site" evidence="7 8">
    <location>
        <position position="24"/>
    </location>
    <ligand>
        <name>S-adenosyl-L-methionine</name>
        <dbReference type="ChEBI" id="CHEBI:59789"/>
    </ligand>
</feature>
<evidence type="ECO:0000256" key="7">
    <source>
        <dbReference type="HAMAP-Rule" id="MF_00607"/>
    </source>
</evidence>
<feature type="binding site" evidence="7 8">
    <location>
        <position position="22"/>
    </location>
    <ligand>
        <name>S-adenosyl-L-methionine</name>
        <dbReference type="ChEBI" id="CHEBI:59789"/>
    </ligand>
</feature>
<evidence type="ECO:0000256" key="2">
    <source>
        <dbReference type="ARBA" id="ARBA00022552"/>
    </source>
</evidence>
<feature type="binding site" evidence="7 8">
    <location>
        <position position="121"/>
    </location>
    <ligand>
        <name>S-adenosyl-L-methionine</name>
        <dbReference type="ChEBI" id="CHEBI:59789"/>
    </ligand>
</feature>
<comment type="caution">
    <text evidence="10">The sequence shown here is derived from an EMBL/GenBank/DDBJ whole genome shotgun (WGS) entry which is preliminary data.</text>
</comment>
<dbReference type="CDD" id="cd02440">
    <property type="entry name" value="AdoMet_MTases"/>
    <property type="match status" value="1"/>
</dbReference>
<dbReference type="FunFam" id="1.10.8.100:FF:000001">
    <property type="entry name" value="Ribosomal RNA small subunit methyltransferase A"/>
    <property type="match status" value="1"/>
</dbReference>
<feature type="domain" description="Ribosomal RNA adenine methylase transferase N-terminal" evidence="9">
    <location>
        <begin position="29"/>
        <end position="206"/>
    </location>
</feature>
<dbReference type="InterPro" id="IPR029063">
    <property type="entry name" value="SAM-dependent_MTases_sf"/>
</dbReference>
<dbReference type="OrthoDB" id="9814755at2"/>
<feature type="binding site" evidence="7 8">
    <location>
        <position position="70"/>
    </location>
    <ligand>
        <name>S-adenosyl-L-methionine</name>
        <dbReference type="ChEBI" id="CHEBI:59789"/>
    </ligand>
</feature>
<keyword evidence="2 7" id="KW-0698">rRNA processing</keyword>
<evidence type="ECO:0000256" key="6">
    <source>
        <dbReference type="ARBA" id="ARBA00022884"/>
    </source>
</evidence>
<comment type="subcellular location">
    <subcellularLocation>
        <location evidence="7">Cytoplasm</location>
    </subcellularLocation>
</comment>
<dbReference type="InterPro" id="IPR011530">
    <property type="entry name" value="rRNA_adenine_dimethylase"/>
</dbReference>